<dbReference type="AlphaFoldDB" id="A0A4R1Q170"/>
<name>A0A4R1Q170_9FIRM</name>
<protein>
    <submittedName>
        <fullName evidence="1">Uncharacterized protein</fullName>
    </submittedName>
</protein>
<gene>
    <name evidence="1" type="ORF">EV210_10671</name>
</gene>
<reference evidence="1 2" key="1">
    <citation type="submission" date="2019-03" db="EMBL/GenBank/DDBJ databases">
        <title>Genomic Encyclopedia of Type Strains, Phase IV (KMG-IV): sequencing the most valuable type-strain genomes for metagenomic binning, comparative biology and taxonomic classification.</title>
        <authorList>
            <person name="Goeker M."/>
        </authorList>
    </citation>
    <scope>NUCLEOTIDE SEQUENCE [LARGE SCALE GENOMIC DNA]</scope>
    <source>
        <strain evidence="1 2">DSM 15969</strain>
    </source>
</reference>
<evidence type="ECO:0000313" key="1">
    <source>
        <dbReference type="EMBL" id="TCL37205.1"/>
    </source>
</evidence>
<sequence length="49" mass="5079">MNDDLMLQAAVANGAVEDGNGVLCTIAVLTPLHIEKNLTKAAVGSNQEK</sequence>
<accession>A0A4R1Q170</accession>
<dbReference type="EMBL" id="SLUI01000006">
    <property type="protein sequence ID" value="TCL37205.1"/>
    <property type="molecule type" value="Genomic_DNA"/>
</dbReference>
<evidence type="ECO:0000313" key="2">
    <source>
        <dbReference type="Proteomes" id="UP000295063"/>
    </source>
</evidence>
<proteinExistence type="predicted"/>
<dbReference type="Proteomes" id="UP000295063">
    <property type="component" value="Unassembled WGS sequence"/>
</dbReference>
<comment type="caution">
    <text evidence="1">The sequence shown here is derived from an EMBL/GenBank/DDBJ whole genome shotgun (WGS) entry which is preliminary data.</text>
</comment>
<keyword evidence="2" id="KW-1185">Reference proteome</keyword>
<organism evidence="1 2">
    <name type="scientific">Anaerospora hongkongensis</name>
    <dbReference type="NCBI Taxonomy" id="244830"/>
    <lineage>
        <taxon>Bacteria</taxon>
        <taxon>Bacillati</taxon>
        <taxon>Bacillota</taxon>
        <taxon>Negativicutes</taxon>
        <taxon>Selenomonadales</taxon>
        <taxon>Sporomusaceae</taxon>
        <taxon>Anaerospora</taxon>
    </lineage>
</organism>